<evidence type="ECO:0000256" key="7">
    <source>
        <dbReference type="ARBA" id="ARBA00023125"/>
    </source>
</evidence>
<feature type="region of interest" description="Disordered" evidence="15">
    <location>
        <begin position="227"/>
        <end position="264"/>
    </location>
</feature>
<evidence type="ECO:0000259" key="17">
    <source>
        <dbReference type="PROSITE" id="PS50157"/>
    </source>
</evidence>
<evidence type="ECO:0000256" key="6">
    <source>
        <dbReference type="ARBA" id="ARBA00023015"/>
    </source>
</evidence>
<feature type="DNA-binding region" description="HMG box" evidence="14">
    <location>
        <begin position="472"/>
        <end position="540"/>
    </location>
</feature>
<reference evidence="20" key="1">
    <citation type="submission" date="2025-08" db="UniProtKB">
        <authorList>
            <consortium name="RefSeq"/>
        </authorList>
    </citation>
    <scope>IDENTIFICATION</scope>
</reference>
<dbReference type="GeneID" id="106811248"/>
<dbReference type="InterPro" id="IPR003652">
    <property type="entry name" value="Ataxin_AXH_dom"/>
</dbReference>
<feature type="compositionally biased region" description="Basic and acidic residues" evidence="15">
    <location>
        <begin position="128"/>
        <end position="137"/>
    </location>
</feature>
<dbReference type="InterPro" id="IPR036910">
    <property type="entry name" value="HMG_box_dom_sf"/>
</dbReference>
<name>A0ABM1EDM2_PRICU</name>
<dbReference type="Pfam" id="PF00505">
    <property type="entry name" value="HMG_box"/>
    <property type="match status" value="1"/>
</dbReference>
<evidence type="ECO:0000259" key="18">
    <source>
        <dbReference type="PROSITE" id="PS51148"/>
    </source>
</evidence>
<dbReference type="PANTHER" id="PTHR15499">
    <property type="entry name" value="HMG BOX-CONTAINING PROTEIN 1"/>
    <property type="match status" value="1"/>
</dbReference>
<evidence type="ECO:0000256" key="1">
    <source>
        <dbReference type="ARBA" id="ARBA00004123"/>
    </source>
</evidence>
<dbReference type="InterPro" id="IPR036096">
    <property type="entry name" value="Ataxin_AXH_dom_sf"/>
</dbReference>
<keyword evidence="7 14" id="KW-0238">DNA-binding</keyword>
<dbReference type="SMART" id="SM00398">
    <property type="entry name" value="HMG"/>
    <property type="match status" value="1"/>
</dbReference>
<comment type="function">
    <text evidence="10">Transcriptional repressor that binds to the promoter region of target genes. Plays a role in the regulation of the cell cycle and of the Wnt pathway. Binds preferentially to the sequence 5'-TTCATTCATTCA-3'. Binding to the histone H1.0 promoter is enhanced by interaction with RB1. Disrupts the interaction between DNA and TCF4.</text>
</comment>
<feature type="domain" description="AXH" evidence="18">
    <location>
        <begin position="266"/>
        <end position="412"/>
    </location>
</feature>
<proteinExistence type="predicted"/>
<feature type="compositionally biased region" description="Acidic residues" evidence="15">
    <location>
        <begin position="101"/>
        <end position="115"/>
    </location>
</feature>
<keyword evidence="13" id="KW-0863">Zinc-finger</keyword>
<evidence type="ECO:0000256" key="15">
    <source>
        <dbReference type="SAM" id="MobiDB-lite"/>
    </source>
</evidence>
<dbReference type="CDD" id="cd21988">
    <property type="entry name" value="HMG-box_HBP1"/>
    <property type="match status" value="1"/>
</dbReference>
<feature type="domain" description="HMG box" evidence="16">
    <location>
        <begin position="472"/>
        <end position="540"/>
    </location>
</feature>
<dbReference type="Proteomes" id="UP000695022">
    <property type="component" value="Unplaced"/>
</dbReference>
<dbReference type="PROSITE" id="PS50157">
    <property type="entry name" value="ZINC_FINGER_C2H2_2"/>
    <property type="match status" value="2"/>
</dbReference>
<feature type="compositionally biased region" description="Polar residues" evidence="15">
    <location>
        <begin position="250"/>
        <end position="264"/>
    </location>
</feature>
<keyword evidence="19" id="KW-1185">Reference proteome</keyword>
<protein>
    <recommendedName>
        <fullName evidence="2">HMG box-containing protein 1</fullName>
    </recommendedName>
    <alternativeName>
        <fullName evidence="12">HMG box transcription factor 1</fullName>
    </alternativeName>
    <alternativeName>
        <fullName evidence="11">High mobility group box transcription factor 1</fullName>
    </alternativeName>
</protein>
<dbReference type="InterPro" id="IPR039655">
    <property type="entry name" value="HBP1"/>
</dbReference>
<evidence type="ECO:0000256" key="11">
    <source>
        <dbReference type="ARBA" id="ARBA00030026"/>
    </source>
</evidence>
<dbReference type="Gene3D" id="1.10.30.10">
    <property type="entry name" value="High mobility group box domain"/>
    <property type="match status" value="1"/>
</dbReference>
<evidence type="ECO:0000256" key="5">
    <source>
        <dbReference type="ARBA" id="ARBA00022843"/>
    </source>
</evidence>
<keyword evidence="13" id="KW-0479">Metal-binding</keyword>
<keyword evidence="8" id="KW-0804">Transcription</keyword>
<evidence type="ECO:0000256" key="14">
    <source>
        <dbReference type="PROSITE-ProRule" id="PRU00267"/>
    </source>
</evidence>
<sequence>MASVVKRPHVRTERMEEFSRSLLELNGGSSPSKLLRCPEEGCQKVLTSSPGLRYHLKTHTSGDNRPYCCSKCQKTFKSSNGLKYHLEKTRCDDASAFSGSGEEESSAPEDDEEDTQEHLEHGGALSKAKRDIPQLRDPDQCEQNTAYTRIQDQCSSDAGFLTELAIIATSPQSPLMMKPRLWSPMADELSMIHSYARPPRSRSVSPPGLLANCSLYCKQESYMQQQKSEDGDTIVPLSSASSSSQVTSSTNLGSPIKSANSKSDNWSHTWPTAVWQCFMQTCRIKFLSGPRAEHWQPAELLARMEALTAKAEVPLQRRTPSYAPEGLRLVQMEELRLSQASNAAMNLTFTPDPPGQPSLIANCPLDHPFFVRDRGWSSFCPALTMEYYGIPCREMEVGDVCLPPNHPEASFTTEAYECLRNYDLTPEDSTAVFMLSSMARQKRDLLEVAPMKPVPSSKSRMRHKSEPTLTRVKRPMNAFMLFAKRYRLEYTQQHPGRDNRAISVLLGDKWRKLRIEERRLFTQEARLLADEHRKMHPDCWKRKRSTSLNLDA</sequence>
<dbReference type="PANTHER" id="PTHR15499:SF3">
    <property type="entry name" value="HMG BOX-CONTAINING PROTEIN 1"/>
    <property type="match status" value="1"/>
</dbReference>
<evidence type="ECO:0000256" key="3">
    <source>
        <dbReference type="ARBA" id="ARBA00022491"/>
    </source>
</evidence>
<dbReference type="InterPro" id="IPR013087">
    <property type="entry name" value="Znf_C2H2_type"/>
</dbReference>
<keyword evidence="5" id="KW-0832">Ubl conjugation</keyword>
<keyword evidence="9 14" id="KW-0539">Nucleus</keyword>
<dbReference type="SMART" id="SM00355">
    <property type="entry name" value="ZnF_C2H2"/>
    <property type="match status" value="2"/>
</dbReference>
<evidence type="ECO:0000313" key="20">
    <source>
        <dbReference type="RefSeq" id="XP_014670293.1"/>
    </source>
</evidence>
<evidence type="ECO:0000313" key="19">
    <source>
        <dbReference type="Proteomes" id="UP000695022"/>
    </source>
</evidence>
<evidence type="ECO:0000256" key="10">
    <source>
        <dbReference type="ARBA" id="ARBA00025095"/>
    </source>
</evidence>
<evidence type="ECO:0000256" key="9">
    <source>
        <dbReference type="ARBA" id="ARBA00023242"/>
    </source>
</evidence>
<comment type="subcellular location">
    <subcellularLocation>
        <location evidence="1">Nucleus</location>
    </subcellularLocation>
</comment>
<keyword evidence="4" id="KW-0879">Wnt signaling pathway</keyword>
<feature type="compositionally biased region" description="Low complexity" evidence="15">
    <location>
        <begin position="238"/>
        <end position="249"/>
    </location>
</feature>
<dbReference type="InterPro" id="IPR009071">
    <property type="entry name" value="HMG_box_dom"/>
</dbReference>
<dbReference type="Pfam" id="PF08517">
    <property type="entry name" value="AXH"/>
    <property type="match status" value="1"/>
</dbReference>
<organism evidence="19 20">
    <name type="scientific">Priapulus caudatus</name>
    <name type="common">Priapulid worm</name>
    <dbReference type="NCBI Taxonomy" id="37621"/>
    <lineage>
        <taxon>Eukaryota</taxon>
        <taxon>Metazoa</taxon>
        <taxon>Ecdysozoa</taxon>
        <taxon>Scalidophora</taxon>
        <taxon>Priapulida</taxon>
        <taxon>Priapulimorpha</taxon>
        <taxon>Priapulimorphida</taxon>
        <taxon>Priapulidae</taxon>
        <taxon>Priapulus</taxon>
    </lineage>
</organism>
<dbReference type="SUPFAM" id="SSF47095">
    <property type="entry name" value="HMG-box"/>
    <property type="match status" value="1"/>
</dbReference>
<keyword evidence="3" id="KW-0678">Repressor</keyword>
<feature type="domain" description="C2H2-type" evidence="17">
    <location>
        <begin position="67"/>
        <end position="95"/>
    </location>
</feature>
<evidence type="ECO:0000256" key="2">
    <source>
        <dbReference type="ARBA" id="ARBA00017229"/>
    </source>
</evidence>
<dbReference type="SUPFAM" id="SSF102031">
    <property type="entry name" value="AXH domain"/>
    <property type="match status" value="1"/>
</dbReference>
<dbReference type="Gene3D" id="3.30.160.60">
    <property type="entry name" value="Classic Zinc Finger"/>
    <property type="match status" value="1"/>
</dbReference>
<evidence type="ECO:0000256" key="4">
    <source>
        <dbReference type="ARBA" id="ARBA00022687"/>
    </source>
</evidence>
<evidence type="ECO:0000256" key="12">
    <source>
        <dbReference type="ARBA" id="ARBA00030708"/>
    </source>
</evidence>
<evidence type="ECO:0000256" key="13">
    <source>
        <dbReference type="PROSITE-ProRule" id="PRU00042"/>
    </source>
</evidence>
<dbReference type="PROSITE" id="PS50118">
    <property type="entry name" value="HMG_BOX_2"/>
    <property type="match status" value="1"/>
</dbReference>
<dbReference type="RefSeq" id="XP_014670293.1">
    <property type="nucleotide sequence ID" value="XM_014814807.1"/>
</dbReference>
<dbReference type="PROSITE" id="PS51148">
    <property type="entry name" value="AXH"/>
    <property type="match status" value="1"/>
</dbReference>
<gene>
    <name evidence="20" type="primary">LOC106811248</name>
</gene>
<dbReference type="SUPFAM" id="SSF57667">
    <property type="entry name" value="beta-beta-alpha zinc fingers"/>
    <property type="match status" value="1"/>
</dbReference>
<feature type="region of interest" description="Disordered" evidence="15">
    <location>
        <begin position="94"/>
        <end position="137"/>
    </location>
</feature>
<dbReference type="InterPro" id="IPR036236">
    <property type="entry name" value="Znf_C2H2_sf"/>
</dbReference>
<dbReference type="PROSITE" id="PS00028">
    <property type="entry name" value="ZINC_FINGER_C2H2_1"/>
    <property type="match status" value="1"/>
</dbReference>
<feature type="domain" description="C2H2-type" evidence="17">
    <location>
        <begin position="35"/>
        <end position="64"/>
    </location>
</feature>
<keyword evidence="6" id="KW-0805">Transcription regulation</keyword>
<accession>A0ABM1EDM2</accession>
<evidence type="ECO:0000259" key="16">
    <source>
        <dbReference type="PROSITE" id="PS50118"/>
    </source>
</evidence>
<dbReference type="SMART" id="SM00536">
    <property type="entry name" value="AXH"/>
    <property type="match status" value="1"/>
</dbReference>
<keyword evidence="13" id="KW-0862">Zinc</keyword>
<evidence type="ECO:0000256" key="8">
    <source>
        <dbReference type="ARBA" id="ARBA00023163"/>
    </source>
</evidence>